<protein>
    <recommendedName>
        <fullName evidence="1">Protein arginine N-methyltransferase 5</fullName>
    </recommendedName>
</protein>
<dbReference type="GO" id="GO:0016274">
    <property type="term" value="F:protein-arginine N-methyltransferase activity"/>
    <property type="evidence" value="ECO:0007669"/>
    <property type="project" value="InterPro"/>
</dbReference>
<feature type="domain" description="PRMT5 oligomerisation" evidence="11">
    <location>
        <begin position="306"/>
        <end position="473"/>
    </location>
</feature>
<dbReference type="Gene3D" id="2.70.160.11">
    <property type="entry name" value="Hnrnp arginine n-methyltransferase1"/>
    <property type="match status" value="1"/>
</dbReference>
<proteinExistence type="predicted"/>
<dbReference type="Pfam" id="PF17285">
    <property type="entry name" value="PRMT5_TIM"/>
    <property type="match status" value="1"/>
</dbReference>
<evidence type="ECO:0000256" key="3">
    <source>
        <dbReference type="ARBA" id="ARBA00022679"/>
    </source>
</evidence>
<dbReference type="InterPro" id="IPR029063">
    <property type="entry name" value="SAM-dependent_MTases_sf"/>
</dbReference>
<keyword evidence="12" id="KW-1185">Reference proteome</keyword>
<dbReference type="OrthoDB" id="1368803at2759"/>
<dbReference type="AlphaFoldDB" id="A0A6P8IC82"/>
<dbReference type="GO" id="GO:0005829">
    <property type="term" value="C:cytosol"/>
    <property type="evidence" value="ECO:0007669"/>
    <property type="project" value="TreeGrafter"/>
</dbReference>
<dbReference type="CDD" id="cd02440">
    <property type="entry name" value="AdoMet_MTases"/>
    <property type="match status" value="1"/>
</dbReference>
<feature type="site" description="Critical for specifying symmetric addition of methyl groups" evidence="7">
    <location>
        <position position="165"/>
    </location>
</feature>
<evidence type="ECO:0000256" key="5">
    <source>
        <dbReference type="PIRSR" id="PIRSR015894-1"/>
    </source>
</evidence>
<organism evidence="12 13">
    <name type="scientific">Actinia tenebrosa</name>
    <name type="common">Australian red waratah sea anemone</name>
    <dbReference type="NCBI Taxonomy" id="6105"/>
    <lineage>
        <taxon>Eukaryota</taxon>
        <taxon>Metazoa</taxon>
        <taxon>Cnidaria</taxon>
        <taxon>Anthozoa</taxon>
        <taxon>Hexacorallia</taxon>
        <taxon>Actiniaria</taxon>
        <taxon>Actiniidae</taxon>
        <taxon>Actinia</taxon>
    </lineage>
</organism>
<dbReference type="InterPro" id="IPR035248">
    <property type="entry name" value="PRMT5_C"/>
</dbReference>
<evidence type="ECO:0000313" key="13">
    <source>
        <dbReference type="RefSeq" id="XP_031565101.1"/>
    </source>
</evidence>
<dbReference type="FunFam" id="2.70.160.11:FF:000003">
    <property type="entry name" value="Protein arginine N-methyltransferase 5"/>
    <property type="match status" value="1"/>
</dbReference>
<feature type="binding site" evidence="6">
    <location>
        <position position="230"/>
    </location>
    <ligand>
        <name>S-adenosyl-L-methionine</name>
        <dbReference type="ChEBI" id="CHEBI:59789"/>
    </ligand>
</feature>
<evidence type="ECO:0000256" key="1">
    <source>
        <dbReference type="ARBA" id="ARBA00018777"/>
    </source>
</evidence>
<dbReference type="GO" id="GO:0006355">
    <property type="term" value="P:regulation of DNA-templated transcription"/>
    <property type="evidence" value="ECO:0007669"/>
    <property type="project" value="TreeGrafter"/>
</dbReference>
<dbReference type="Gene3D" id="3.40.50.150">
    <property type="entry name" value="Vaccinia Virus protein VP39"/>
    <property type="match status" value="1"/>
</dbReference>
<keyword evidence="3 8" id="KW-0808">Transferase</keyword>
<evidence type="ECO:0000256" key="7">
    <source>
        <dbReference type="PIRSR" id="PIRSR015894-3"/>
    </source>
</evidence>
<feature type="active site" description="Proton donor/acceptor" evidence="5">
    <location>
        <position position="282"/>
    </location>
</feature>
<dbReference type="KEGG" id="aten:116300376"/>
<evidence type="ECO:0000259" key="11">
    <source>
        <dbReference type="Pfam" id="PF17286"/>
    </source>
</evidence>
<dbReference type="GeneID" id="116300376"/>
<dbReference type="Pfam" id="PF05185">
    <property type="entry name" value="PRMT5"/>
    <property type="match status" value="1"/>
</dbReference>
<dbReference type="InterPro" id="IPR025799">
    <property type="entry name" value="Arg_MeTrfase"/>
</dbReference>
<evidence type="ECO:0000313" key="12">
    <source>
        <dbReference type="Proteomes" id="UP000515163"/>
    </source>
</evidence>
<dbReference type="PANTHER" id="PTHR10738">
    <property type="entry name" value="PROTEIN ARGININE N-METHYLTRANSFERASE 5"/>
    <property type="match status" value="1"/>
</dbReference>
<evidence type="ECO:0000256" key="8">
    <source>
        <dbReference type="PROSITE-ProRule" id="PRU01015"/>
    </source>
</evidence>
<feature type="binding site" evidence="6">
    <location>
        <begin position="171"/>
        <end position="172"/>
    </location>
    <ligand>
        <name>S-adenosyl-L-methionine</name>
        <dbReference type="ChEBI" id="CHEBI:59789"/>
    </ligand>
</feature>
<dbReference type="GO" id="GO:0005634">
    <property type="term" value="C:nucleus"/>
    <property type="evidence" value="ECO:0007669"/>
    <property type="project" value="TreeGrafter"/>
</dbReference>
<dbReference type="Proteomes" id="UP000515163">
    <property type="component" value="Unplaced"/>
</dbReference>
<keyword evidence="4 6" id="KW-0949">S-adenosyl-L-methionine</keyword>
<name>A0A6P8IC82_ACTTE</name>
<dbReference type="PANTHER" id="PTHR10738:SF0">
    <property type="entry name" value="PROTEIN ARGININE N-METHYLTRANSFERASE 5"/>
    <property type="match status" value="1"/>
</dbReference>
<evidence type="ECO:0000259" key="9">
    <source>
        <dbReference type="Pfam" id="PF05185"/>
    </source>
</evidence>
<evidence type="ECO:0000256" key="4">
    <source>
        <dbReference type="ARBA" id="ARBA00022691"/>
    </source>
</evidence>
<dbReference type="Pfam" id="PF17286">
    <property type="entry name" value="PRMT5_C"/>
    <property type="match status" value="1"/>
</dbReference>
<dbReference type="PIRSF" id="PIRSF015894">
    <property type="entry name" value="Skb1_MeTrfase"/>
    <property type="match status" value="1"/>
</dbReference>
<feature type="active site" description="Proton donor/acceptor" evidence="5">
    <location>
        <position position="273"/>
    </location>
</feature>
<feature type="domain" description="PRMT5 TIM barrel" evidence="10">
    <location>
        <begin position="30"/>
        <end position="97"/>
    </location>
</feature>
<dbReference type="GO" id="GO:0032259">
    <property type="term" value="P:methylation"/>
    <property type="evidence" value="ECO:0007669"/>
    <property type="project" value="UniProtKB-KW"/>
</dbReference>
<dbReference type="InterPro" id="IPR035075">
    <property type="entry name" value="PRMT5"/>
</dbReference>
<evidence type="ECO:0000256" key="6">
    <source>
        <dbReference type="PIRSR" id="PIRSR015894-2"/>
    </source>
</evidence>
<feature type="binding site" evidence="6">
    <location>
        <begin position="257"/>
        <end position="258"/>
    </location>
    <ligand>
        <name>S-adenosyl-L-methionine</name>
        <dbReference type="ChEBI" id="CHEBI:59789"/>
    </ligand>
</feature>
<dbReference type="FunFam" id="3.40.50.150:FF:000029">
    <property type="entry name" value="Protein arginine N-methyltransferase 5"/>
    <property type="match status" value="1"/>
</dbReference>
<feature type="domain" description="PRMT5 arginine-N-methyltransferase" evidence="9">
    <location>
        <begin position="136"/>
        <end position="302"/>
    </location>
</feature>
<accession>A0A6P8IC82</accession>
<gene>
    <name evidence="13" type="primary">LOC116300376</name>
</gene>
<dbReference type="InterPro" id="IPR035247">
    <property type="entry name" value="PRMT5_TIM"/>
</dbReference>
<reference evidence="13" key="1">
    <citation type="submission" date="2025-08" db="UniProtKB">
        <authorList>
            <consortium name="RefSeq"/>
        </authorList>
    </citation>
    <scope>IDENTIFICATION</scope>
    <source>
        <tissue evidence="13">Tentacle</tissue>
    </source>
</reference>
<dbReference type="PROSITE" id="PS51678">
    <property type="entry name" value="SAM_MT_PRMT"/>
    <property type="match status" value="1"/>
</dbReference>
<keyword evidence="2 8" id="KW-0489">Methyltransferase</keyword>
<feature type="binding site" evidence="6">
    <location>
        <position position="162"/>
    </location>
    <ligand>
        <name>S-adenosyl-L-methionine</name>
        <dbReference type="ChEBI" id="CHEBI:59789"/>
    </ligand>
</feature>
<dbReference type="Gene3D" id="3.20.20.150">
    <property type="entry name" value="Divalent-metal-dependent TIM barrel enzymes"/>
    <property type="match status" value="1"/>
</dbReference>
<sequence length="475" mass="53725">MADLGRVSCGRDLTCVPDLVVALNSASQSGFDFICAPICHPRYKREFIDPIPQRSKAFTRADLVLTTQDWSTLVVGKVSPWINLDSHNDIVRKNSEKLNVQLILSGCSKHKDKGIGFYYQYLEHVYQTRPALDDVSQFAKGYEDYLQCPLQPLSDNLESQTYEIFERDPVKYAEYQKAVYQALIDRVPDEKKNDIVTVIMVVGAGRGPLVRASLVAGEESGRKVRVYAVEKNPNAVVTLETLKKEEWGDRVTVISCDMRECEPPEKADILVSELLGSFGDNELSPECLDGAQRFLKDDGISIPSAYTSYLSPLCAPKLHNELSQGSKVDNKGPQAPFETPYVVRLHNVYELSKPQECFTFIHPNKETFDNSRYITLNFDVDTSAMIHGFAGYFEATLFKDVKISIHPETHSDGMFSWFPFYFPVQVPMYVDKGSPITVHMWRKCTTKKVWYEWCLSRPSPTPIHNPGGRSYVIGL</sequence>
<dbReference type="InterPro" id="IPR007857">
    <property type="entry name" value="Arg_MeTrfase_PRMT5"/>
</dbReference>
<dbReference type="RefSeq" id="XP_031565101.1">
    <property type="nucleotide sequence ID" value="XM_031709241.1"/>
</dbReference>
<dbReference type="InParanoid" id="A0A6P8IC82"/>
<dbReference type="SUPFAM" id="SSF53335">
    <property type="entry name" value="S-adenosyl-L-methionine-dependent methyltransferases"/>
    <property type="match status" value="1"/>
</dbReference>
<dbReference type="FunCoup" id="A0A6P8IC82">
    <property type="interactions" value="2952"/>
</dbReference>
<evidence type="ECO:0000259" key="10">
    <source>
        <dbReference type="Pfam" id="PF17285"/>
    </source>
</evidence>
<evidence type="ECO:0000256" key="2">
    <source>
        <dbReference type="ARBA" id="ARBA00022603"/>
    </source>
</evidence>